<gene>
    <name evidence="3" type="ORF">NJ959_03115</name>
</gene>
<dbReference type="Gene3D" id="3.40.50.300">
    <property type="entry name" value="P-loop containing nucleotide triphosphate hydrolases"/>
    <property type="match status" value="1"/>
</dbReference>
<dbReference type="PANTHER" id="PTHR36766:SF30">
    <property type="entry name" value="TIR-NBS TYPE DISEASE RESISTANCE PROTEIN-RELATED"/>
    <property type="match status" value="1"/>
</dbReference>
<dbReference type="Pfam" id="PF26355">
    <property type="entry name" value="HTH_VMAP-M9"/>
    <property type="match status" value="1"/>
</dbReference>
<dbReference type="GO" id="GO:0043531">
    <property type="term" value="F:ADP binding"/>
    <property type="evidence" value="ECO:0007669"/>
    <property type="project" value="InterPro"/>
</dbReference>
<evidence type="ECO:0000259" key="2">
    <source>
        <dbReference type="Pfam" id="PF26355"/>
    </source>
</evidence>
<dbReference type="AlphaFoldDB" id="A0AAE3GPD0"/>
<dbReference type="SUPFAM" id="SSF52540">
    <property type="entry name" value="P-loop containing nucleoside triphosphate hydrolases"/>
    <property type="match status" value="1"/>
</dbReference>
<dbReference type="InterPro" id="IPR027417">
    <property type="entry name" value="P-loop_NTPase"/>
</dbReference>
<protein>
    <submittedName>
        <fullName evidence="3">NB-ARC domain-containing protein</fullName>
    </submittedName>
</protein>
<dbReference type="PRINTS" id="PR00364">
    <property type="entry name" value="DISEASERSIST"/>
</dbReference>
<feature type="domain" description="NB-ARC" evidence="1">
    <location>
        <begin position="150"/>
        <end position="244"/>
    </location>
</feature>
<sequence length="494" mass="55808">MNLKKMPVTMTKGVVQNAMASGEYDTGIEAKIQLLQIAIAPTKLTTVEELVLRYVLEGESYTEIALKLGYNYDYIKSIGSKLWQLLSKSLGEPITKRNLNSVIKQKLASVKIDKTPPKSQLNLPPKIQDWEESIDTSFCFGRIEEISILKQWIRQDKCRLVSILGMGGMGKTALTARTVEHLQGDFDYVIWRSVRHLPSLDELLTDILQVFFAARENDLADDTNSRINCLLAYLKNYRCLLIIDNYESFILSSKNIEHKFTSPPAPSLEGKGSQVPPFPSREEGLGGLSLSIGQYLPDYEEYSQLLRRIGEERHQSCLLLTSREKPTRLAAKEGEKLPIRSLNLKGLGVPEAQSIFQSIGLSLSESAGKQIVHRYSGNPLILKTAATVIRDLFERDVKEFLAQDTLIFSEIASLLNQQLDRLSSLEWQVMDRLIVYREGVSLEQLQNDLHHSVSKSQLIEALKALKWRSLLETAMSQYKLPHLVSKHLAKHSAR</sequence>
<comment type="caution">
    <text evidence="3">The sequence shown here is derived from an EMBL/GenBank/DDBJ whole genome shotgun (WGS) entry which is preliminary data.</text>
</comment>
<dbReference type="EMBL" id="JAMZMM010000015">
    <property type="protein sequence ID" value="MCP2727463.1"/>
    <property type="molecule type" value="Genomic_DNA"/>
</dbReference>
<accession>A0AAE3GPD0</accession>
<reference evidence="3" key="1">
    <citation type="submission" date="2022-06" db="EMBL/GenBank/DDBJ databases">
        <title>New cyanobacteria of genus Symplocastrum in benthos of Lake Baikal.</title>
        <authorList>
            <person name="Sorokovikova E."/>
            <person name="Tikhonova I."/>
            <person name="Krasnopeev A."/>
            <person name="Evseev P."/>
            <person name="Gladkikh A."/>
            <person name="Belykh O."/>
        </authorList>
    </citation>
    <scope>NUCLEOTIDE SEQUENCE</scope>
    <source>
        <strain evidence="3">BBK-W-15</strain>
    </source>
</reference>
<keyword evidence="4" id="KW-1185">Reference proteome</keyword>
<dbReference type="PANTHER" id="PTHR36766">
    <property type="entry name" value="PLANT BROAD-SPECTRUM MILDEW RESISTANCE PROTEIN RPW8"/>
    <property type="match status" value="1"/>
</dbReference>
<feature type="domain" description="vWA-MoxR associated protein N-terminal HTH" evidence="2">
    <location>
        <begin position="42"/>
        <end position="105"/>
    </location>
</feature>
<dbReference type="InterPro" id="IPR058651">
    <property type="entry name" value="HTH_VMAP-M9"/>
</dbReference>
<name>A0AAE3GPD0_9CYAN</name>
<evidence type="ECO:0000313" key="3">
    <source>
        <dbReference type="EMBL" id="MCP2727463.1"/>
    </source>
</evidence>
<dbReference type="Proteomes" id="UP001204953">
    <property type="component" value="Unassembled WGS sequence"/>
</dbReference>
<organism evidence="3 4">
    <name type="scientific">Limnofasciculus baicalensis BBK-W-15</name>
    <dbReference type="NCBI Taxonomy" id="2699891"/>
    <lineage>
        <taxon>Bacteria</taxon>
        <taxon>Bacillati</taxon>
        <taxon>Cyanobacteriota</taxon>
        <taxon>Cyanophyceae</taxon>
        <taxon>Coleofasciculales</taxon>
        <taxon>Coleofasciculaceae</taxon>
        <taxon>Limnofasciculus</taxon>
        <taxon>Limnofasciculus baicalensis</taxon>
    </lineage>
</organism>
<dbReference type="InterPro" id="IPR002182">
    <property type="entry name" value="NB-ARC"/>
</dbReference>
<proteinExistence type="predicted"/>
<dbReference type="Pfam" id="PF00931">
    <property type="entry name" value="NB-ARC"/>
    <property type="match status" value="1"/>
</dbReference>
<dbReference type="RefSeq" id="WP_254010278.1">
    <property type="nucleotide sequence ID" value="NZ_JAMZMM010000015.1"/>
</dbReference>
<evidence type="ECO:0000313" key="4">
    <source>
        <dbReference type="Proteomes" id="UP001204953"/>
    </source>
</evidence>
<evidence type="ECO:0000259" key="1">
    <source>
        <dbReference type="Pfam" id="PF00931"/>
    </source>
</evidence>